<protein>
    <submittedName>
        <fullName evidence="2">Uncharacterized protein</fullName>
    </submittedName>
</protein>
<dbReference type="EMBL" id="JACCCO010000003">
    <property type="protein sequence ID" value="NYF43848.1"/>
    <property type="molecule type" value="Genomic_DNA"/>
</dbReference>
<feature type="transmembrane region" description="Helical" evidence="1">
    <location>
        <begin position="50"/>
        <end position="67"/>
    </location>
</feature>
<sequence length="307" mass="33721">MQRVTVDPEVPAEVAELFRRNARLLSRVRAGWQPAPVPAREERKARAPKVRVVVLSGVLLGLLAMNIGRLPFFLIGMLAFVALIGTLASQQFPEGGEEDDDADDHEIARHAHWYEGRYLLPEDFDDAAGPLLERTGQAVDTVMRSRVNALGMLDDVRNSVMLPAEEWQIARLLAKLSALRGEHRDLLYGGGTPEVAAAMAPLERALSASEAAVVARVEALERYARHVTEAERALRAHEQIELLRERLPRYEELLAETGADSAAVPEIDRLAGDAGRLERALRDSVRSAHEAFRHLDGPPGDGPPVLG</sequence>
<keyword evidence="1" id="KW-0472">Membrane</keyword>
<gene>
    <name evidence="2" type="ORF">HDA43_006075</name>
</gene>
<proteinExistence type="predicted"/>
<accession>A0A852V8G9</accession>
<keyword evidence="1" id="KW-0812">Transmembrane</keyword>
<comment type="caution">
    <text evidence="2">The sequence shown here is derived from an EMBL/GenBank/DDBJ whole genome shotgun (WGS) entry which is preliminary data.</text>
</comment>
<keyword evidence="1" id="KW-1133">Transmembrane helix</keyword>
<evidence type="ECO:0000256" key="1">
    <source>
        <dbReference type="SAM" id="Phobius"/>
    </source>
</evidence>
<evidence type="ECO:0000313" key="2">
    <source>
        <dbReference type="EMBL" id="NYF43848.1"/>
    </source>
</evidence>
<dbReference type="Proteomes" id="UP000576393">
    <property type="component" value="Unassembled WGS sequence"/>
</dbReference>
<evidence type="ECO:0000313" key="3">
    <source>
        <dbReference type="Proteomes" id="UP000576393"/>
    </source>
</evidence>
<organism evidence="2 3">
    <name type="scientific">Streptosporangium sandarakinum</name>
    <dbReference type="NCBI Taxonomy" id="1260955"/>
    <lineage>
        <taxon>Bacteria</taxon>
        <taxon>Bacillati</taxon>
        <taxon>Actinomycetota</taxon>
        <taxon>Actinomycetes</taxon>
        <taxon>Streptosporangiales</taxon>
        <taxon>Streptosporangiaceae</taxon>
        <taxon>Streptosporangium</taxon>
    </lineage>
</organism>
<name>A0A852V8G9_9ACTN</name>
<keyword evidence="3" id="KW-1185">Reference proteome</keyword>
<dbReference type="RefSeq" id="WP_312873610.1">
    <property type="nucleotide sequence ID" value="NZ_CP192034.1"/>
</dbReference>
<reference evidence="2 3" key="1">
    <citation type="submission" date="2020-07" db="EMBL/GenBank/DDBJ databases">
        <title>Sequencing the genomes of 1000 actinobacteria strains.</title>
        <authorList>
            <person name="Klenk H.-P."/>
        </authorList>
    </citation>
    <scope>NUCLEOTIDE SEQUENCE [LARGE SCALE GENOMIC DNA]</scope>
    <source>
        <strain evidence="2 3">DSM 45763</strain>
    </source>
</reference>
<dbReference type="AlphaFoldDB" id="A0A852V8G9"/>